<protein>
    <submittedName>
        <fullName evidence="1">Uncharacterized protein</fullName>
    </submittedName>
</protein>
<comment type="caution">
    <text evidence="1">The sequence shown here is derived from an EMBL/GenBank/DDBJ whole genome shotgun (WGS) entry which is preliminary data.</text>
</comment>
<dbReference type="Proteomes" id="UP001419268">
    <property type="component" value="Unassembled WGS sequence"/>
</dbReference>
<evidence type="ECO:0000313" key="2">
    <source>
        <dbReference type="Proteomes" id="UP001419268"/>
    </source>
</evidence>
<reference evidence="1 2" key="1">
    <citation type="submission" date="2024-01" db="EMBL/GenBank/DDBJ databases">
        <title>Genome assemblies of Stephania.</title>
        <authorList>
            <person name="Yang L."/>
        </authorList>
    </citation>
    <scope>NUCLEOTIDE SEQUENCE [LARGE SCALE GENOMIC DNA]</scope>
    <source>
        <strain evidence="1">JXDWG</strain>
        <tissue evidence="1">Leaf</tissue>
    </source>
</reference>
<organism evidence="1 2">
    <name type="scientific">Stephania cephalantha</name>
    <dbReference type="NCBI Taxonomy" id="152367"/>
    <lineage>
        <taxon>Eukaryota</taxon>
        <taxon>Viridiplantae</taxon>
        <taxon>Streptophyta</taxon>
        <taxon>Embryophyta</taxon>
        <taxon>Tracheophyta</taxon>
        <taxon>Spermatophyta</taxon>
        <taxon>Magnoliopsida</taxon>
        <taxon>Ranunculales</taxon>
        <taxon>Menispermaceae</taxon>
        <taxon>Menispermoideae</taxon>
        <taxon>Cissampelideae</taxon>
        <taxon>Stephania</taxon>
    </lineage>
</organism>
<evidence type="ECO:0000313" key="1">
    <source>
        <dbReference type="EMBL" id="KAK9083324.1"/>
    </source>
</evidence>
<keyword evidence="2" id="KW-1185">Reference proteome</keyword>
<dbReference type="EMBL" id="JBBNAG010000013">
    <property type="protein sequence ID" value="KAK9083324.1"/>
    <property type="molecule type" value="Genomic_DNA"/>
</dbReference>
<gene>
    <name evidence="1" type="ORF">Scep_029795</name>
</gene>
<name>A0AAP0HDT8_9MAGN</name>
<accession>A0AAP0HDT8</accession>
<proteinExistence type="predicted"/>
<dbReference type="AlphaFoldDB" id="A0AAP0HDT8"/>
<sequence>MRMDARSISQFVLVYIVLEQQGIPSLTQIQDRSSRSRLASMQIQIGPATPCPYERCSYRSTELTACCRNMGSAVPG</sequence>